<dbReference type="EMBL" id="LR746273">
    <property type="protein sequence ID" value="CAA7403830.1"/>
    <property type="molecule type" value="Genomic_DNA"/>
</dbReference>
<keyword evidence="4" id="KW-1185">Reference proteome</keyword>
<dbReference type="InterPro" id="IPR013201">
    <property type="entry name" value="Prot_inhib_I29"/>
</dbReference>
<name>A0A7I8L1H4_SPIIN</name>
<feature type="chain" id="PRO_5029478822" description="Cathepsin propeptide inhibitor domain-containing protein" evidence="1">
    <location>
        <begin position="21"/>
        <end position="118"/>
    </location>
</feature>
<proteinExistence type="predicted"/>
<gene>
    <name evidence="3" type="ORF">SI8410_10014508</name>
</gene>
<dbReference type="OrthoDB" id="1860964at2759"/>
<evidence type="ECO:0000313" key="4">
    <source>
        <dbReference type="Proteomes" id="UP000663760"/>
    </source>
</evidence>
<evidence type="ECO:0000256" key="1">
    <source>
        <dbReference type="SAM" id="SignalP"/>
    </source>
</evidence>
<feature type="signal peptide" evidence="1">
    <location>
        <begin position="1"/>
        <end position="20"/>
    </location>
</feature>
<dbReference type="Proteomes" id="UP000663760">
    <property type="component" value="Chromosome 10"/>
</dbReference>
<dbReference type="AlphaFoldDB" id="A0A7I8L1H4"/>
<feature type="domain" description="Cathepsin propeptide inhibitor" evidence="2">
    <location>
        <begin position="43"/>
        <end position="86"/>
    </location>
</feature>
<dbReference type="Gene3D" id="3.90.70.10">
    <property type="entry name" value="Cysteine proteinases"/>
    <property type="match status" value="1"/>
</dbReference>
<reference evidence="3" key="1">
    <citation type="submission" date="2020-02" db="EMBL/GenBank/DDBJ databases">
        <authorList>
            <person name="Scholz U."/>
            <person name="Mascher M."/>
            <person name="Fiebig A."/>
        </authorList>
    </citation>
    <scope>NUCLEOTIDE SEQUENCE</scope>
</reference>
<protein>
    <recommendedName>
        <fullName evidence="2">Cathepsin propeptide inhibitor domain-containing protein</fullName>
    </recommendedName>
</protein>
<keyword evidence="1" id="KW-0732">Signal</keyword>
<organism evidence="3 4">
    <name type="scientific">Spirodela intermedia</name>
    <name type="common">Intermediate duckweed</name>
    <dbReference type="NCBI Taxonomy" id="51605"/>
    <lineage>
        <taxon>Eukaryota</taxon>
        <taxon>Viridiplantae</taxon>
        <taxon>Streptophyta</taxon>
        <taxon>Embryophyta</taxon>
        <taxon>Tracheophyta</taxon>
        <taxon>Spermatophyta</taxon>
        <taxon>Magnoliopsida</taxon>
        <taxon>Liliopsida</taxon>
        <taxon>Araceae</taxon>
        <taxon>Lemnoideae</taxon>
        <taxon>Spirodela</taxon>
    </lineage>
</organism>
<evidence type="ECO:0000259" key="2">
    <source>
        <dbReference type="Pfam" id="PF08246"/>
    </source>
</evidence>
<dbReference type="SUPFAM" id="SSF54001">
    <property type="entry name" value="Cysteine proteinases"/>
    <property type="match status" value="1"/>
</dbReference>
<sequence length="118" mass="13625">MKTFVLSASLVVALVSSMEGIDFNMKDMESNESLSTLYERWRENMVSLRHFDIFKENISFTHEFNNKDEPYKLKLNKFIDMPEEEFRTFIGLAGNDDPMVVTGAASGDKLFEIIIEVE</sequence>
<dbReference type="Pfam" id="PF08246">
    <property type="entry name" value="Inhibitor_I29"/>
    <property type="match status" value="1"/>
</dbReference>
<evidence type="ECO:0000313" key="3">
    <source>
        <dbReference type="EMBL" id="CAA7403830.1"/>
    </source>
</evidence>
<dbReference type="InterPro" id="IPR038765">
    <property type="entry name" value="Papain-like_cys_pep_sf"/>
</dbReference>
<accession>A0A7I8L1H4</accession>